<dbReference type="InterPro" id="IPR017853">
    <property type="entry name" value="GH"/>
</dbReference>
<dbReference type="Proteomes" id="UP000746690">
    <property type="component" value="Unassembled WGS sequence"/>
</dbReference>
<dbReference type="InterPro" id="IPR013780">
    <property type="entry name" value="Glyco_hydro_b"/>
</dbReference>
<keyword evidence="4" id="KW-0378">Hydrolase</keyword>
<dbReference type="Gene3D" id="3.20.20.80">
    <property type="entry name" value="Glycosidases"/>
    <property type="match status" value="1"/>
</dbReference>
<feature type="domain" description="Alpha-L-fucosidase C-terminal" evidence="7">
    <location>
        <begin position="464"/>
        <end position="540"/>
    </location>
</feature>
<dbReference type="InterPro" id="IPR031919">
    <property type="entry name" value="Fucosidase_C"/>
</dbReference>
<dbReference type="InterPro" id="IPR057739">
    <property type="entry name" value="Glyco_hydro_29_N"/>
</dbReference>
<organism evidence="8 9">
    <name type="scientific">Flavivirga algicola</name>
    <dbReference type="NCBI Taxonomy" id="2729136"/>
    <lineage>
        <taxon>Bacteria</taxon>
        <taxon>Pseudomonadati</taxon>
        <taxon>Bacteroidota</taxon>
        <taxon>Flavobacteriia</taxon>
        <taxon>Flavobacteriales</taxon>
        <taxon>Flavobacteriaceae</taxon>
        <taxon>Flavivirga</taxon>
    </lineage>
</organism>
<comment type="similarity">
    <text evidence="1">Belongs to the glycosyl hydrolase 29 family.</text>
</comment>
<dbReference type="PANTHER" id="PTHR10030">
    <property type="entry name" value="ALPHA-L-FUCOSIDASE"/>
    <property type="match status" value="1"/>
</dbReference>
<evidence type="ECO:0000256" key="2">
    <source>
        <dbReference type="ARBA" id="ARBA00012662"/>
    </source>
</evidence>
<accession>A0ABX1S189</accession>
<evidence type="ECO:0000313" key="9">
    <source>
        <dbReference type="Proteomes" id="UP000746690"/>
    </source>
</evidence>
<dbReference type="Pfam" id="PF01120">
    <property type="entry name" value="Alpha_L_fucos"/>
    <property type="match status" value="1"/>
</dbReference>
<feature type="domain" description="Glycoside hydrolase family 29 N-terminal" evidence="6">
    <location>
        <begin position="54"/>
        <end position="446"/>
    </location>
</feature>
<dbReference type="SMART" id="SM00812">
    <property type="entry name" value="Alpha_L_fucos"/>
    <property type="match status" value="1"/>
</dbReference>
<dbReference type="SUPFAM" id="SSF51445">
    <property type="entry name" value="(Trans)glycosidases"/>
    <property type="match status" value="1"/>
</dbReference>
<dbReference type="Gene3D" id="2.60.40.1180">
    <property type="entry name" value="Golgi alpha-mannosidase II"/>
    <property type="match status" value="1"/>
</dbReference>
<keyword evidence="9" id="KW-1185">Reference proteome</keyword>
<dbReference type="InterPro" id="IPR000933">
    <property type="entry name" value="Glyco_hydro_29"/>
</dbReference>
<dbReference type="Pfam" id="PF16757">
    <property type="entry name" value="Fucosidase_C"/>
    <property type="match status" value="1"/>
</dbReference>
<dbReference type="Gene3D" id="2.60.120.260">
    <property type="entry name" value="Galactose-binding domain-like"/>
    <property type="match status" value="1"/>
</dbReference>
<evidence type="ECO:0000259" key="7">
    <source>
        <dbReference type="Pfam" id="PF16757"/>
    </source>
</evidence>
<evidence type="ECO:0000256" key="5">
    <source>
        <dbReference type="ARBA" id="ARBA00023295"/>
    </source>
</evidence>
<keyword evidence="3" id="KW-0732">Signal</keyword>
<comment type="caution">
    <text evidence="8">The sequence shown here is derived from an EMBL/GenBank/DDBJ whole genome shotgun (WGS) entry which is preliminary data.</text>
</comment>
<dbReference type="RefSeq" id="WP_169674089.1">
    <property type="nucleotide sequence ID" value="NZ_JABBHF010000007.1"/>
</dbReference>
<evidence type="ECO:0000256" key="4">
    <source>
        <dbReference type="ARBA" id="ARBA00022801"/>
    </source>
</evidence>
<evidence type="ECO:0000259" key="6">
    <source>
        <dbReference type="Pfam" id="PF01120"/>
    </source>
</evidence>
<proteinExistence type="inferred from homology"/>
<gene>
    <name evidence="8" type="ORF">HHX25_12805</name>
</gene>
<evidence type="ECO:0000256" key="3">
    <source>
        <dbReference type="ARBA" id="ARBA00022729"/>
    </source>
</evidence>
<sequence>MASNRNKTRSLRATNVLLVVLFMLTNSVFSQEKIEAIGKYDIWNLPDLQVYPGIYKPNWESLKKYEVPDWFREAKLGIWSHWNPQSVPEAGGWYARWMYIEGDRRYKHCIENYGHPSEFGYKDICAMWTCDQWNPDAFLKMAVDAGGKYFVALANHHDNYDSWNSTYQPWNSVNIGPKKDIIAIWKAAAEKHGLPFGVSVHASPARTWGQFMPHYFGRDKKGKYKEIPYDAATVTFEDGKGTLWEGLDPKDLYGFPHDKELDANQSPFANQFMWRVDDLLKYNPDLLYFDESVGVNGWVDLGVKMGFGHLAPQIAANYYNKSMAMNNGKQIAVLNMKAVGGKANSLYTIEEAEIVANSLVKDSEKKIEGQIEPYPFQTDDAIGPWFINKERLRYKDAKWVIHTLINNVSKNGNLLLSIPQRAQGNVDPEAIKICKNIGEWMRINGEGIYGSRPFEVFKSNVGNYYFTRKGGYIYMFCLEWPESKNIEIPELKQGGATIGNITKIELLGTRNEISFKQNEEILNIQLPKNRPNEIAAVFKIRQDKIWVNDDDPGMYYYGWVHKVNRNKKEFNNDIHESYIRGERFSCSFEGTSVDLIANTSPDMGKLIVLIDRQLYDTVDLSKQASCGVQQIVFSSEKLPFGKHKIEVINATNKLVAIDALIIK</sequence>
<keyword evidence="5" id="KW-0326">Glycosidase</keyword>
<evidence type="ECO:0000313" key="8">
    <source>
        <dbReference type="EMBL" id="NMH88387.1"/>
    </source>
</evidence>
<reference evidence="8 9" key="1">
    <citation type="submission" date="2020-04" db="EMBL/GenBank/DDBJ databases">
        <title>A Flavivirga sp. nov.</title>
        <authorList>
            <person name="Sun X."/>
        </authorList>
    </citation>
    <scope>NUCLEOTIDE SEQUENCE [LARGE SCALE GENOMIC DNA]</scope>
    <source>
        <strain evidence="8 9">Y03</strain>
    </source>
</reference>
<name>A0ABX1S189_9FLAO</name>
<dbReference type="EMBL" id="JABBHF010000007">
    <property type="protein sequence ID" value="NMH88387.1"/>
    <property type="molecule type" value="Genomic_DNA"/>
</dbReference>
<dbReference type="EC" id="3.2.1.51" evidence="2"/>
<dbReference type="PANTHER" id="PTHR10030:SF37">
    <property type="entry name" value="ALPHA-L-FUCOSIDASE-RELATED"/>
    <property type="match status" value="1"/>
</dbReference>
<protein>
    <recommendedName>
        <fullName evidence="2">alpha-L-fucosidase</fullName>
        <ecNumber evidence="2">3.2.1.51</ecNumber>
    </recommendedName>
</protein>
<evidence type="ECO:0000256" key="1">
    <source>
        <dbReference type="ARBA" id="ARBA00007951"/>
    </source>
</evidence>